<dbReference type="GO" id="GO:0006508">
    <property type="term" value="P:proteolysis"/>
    <property type="evidence" value="ECO:0007669"/>
    <property type="project" value="UniProtKB-KW"/>
</dbReference>
<evidence type="ECO:0000313" key="11">
    <source>
        <dbReference type="EMBL" id="KEP46576.1"/>
    </source>
</evidence>
<keyword evidence="2 11" id="KW-0645">Protease</keyword>
<keyword evidence="4 9" id="KW-0732">Signal</keyword>
<evidence type="ECO:0000256" key="7">
    <source>
        <dbReference type="ARBA" id="ARBA00023049"/>
    </source>
</evidence>
<dbReference type="MEROPS" id="M43.008"/>
<feature type="domain" description="Peptidase M43 pregnancy-associated plasma-A" evidence="10">
    <location>
        <begin position="190"/>
        <end position="277"/>
    </location>
</feature>
<evidence type="ECO:0000256" key="9">
    <source>
        <dbReference type="SAM" id="SignalP"/>
    </source>
</evidence>
<dbReference type="SUPFAM" id="SSF55486">
    <property type="entry name" value="Metalloproteases ('zincins'), catalytic domain"/>
    <property type="match status" value="1"/>
</dbReference>
<sequence length="286" mass="31890">MLFVSFIALYFGVALAIPTIPNRTNYTRDCSSLSPADIEAAEAHFEANKVLTTNANTESTAIIPVYWHVIRAGTALTQGNIPDSQIKDAVKVLNEDYRLTGLQFKLEKINRVNNAKWFDYMYRKSTDETEMKQALHQGNATALNVYTVGFSKAPGFGSNSIAFSYMPFFYAKEPKQDGVVMLYSTVPGGTEAYYNRGRILTHEVGHWAGLYHTFEGGCTPKNDRVHDTPWQNEPTYACPTGKSSCGGPDLINNFMDYTDDICMDSFTPGQIARMKFQVATYRGISV</sequence>
<comment type="similarity">
    <text evidence="1">Belongs to the peptidase M43B family.</text>
</comment>
<dbReference type="PANTHER" id="PTHR47466">
    <property type="match status" value="1"/>
</dbReference>
<evidence type="ECO:0000256" key="6">
    <source>
        <dbReference type="ARBA" id="ARBA00022833"/>
    </source>
</evidence>
<keyword evidence="7 11" id="KW-0482">Metalloprotease</keyword>
<evidence type="ECO:0000256" key="2">
    <source>
        <dbReference type="ARBA" id="ARBA00022670"/>
    </source>
</evidence>
<dbReference type="Proteomes" id="UP000027456">
    <property type="component" value="Unassembled WGS sequence"/>
</dbReference>
<dbReference type="AlphaFoldDB" id="A0A074RHH8"/>
<dbReference type="InterPro" id="IPR024079">
    <property type="entry name" value="MetalloPept_cat_dom_sf"/>
</dbReference>
<evidence type="ECO:0000256" key="8">
    <source>
        <dbReference type="ARBA" id="ARBA00023157"/>
    </source>
</evidence>
<organism evidence="11 12">
    <name type="scientific">Rhizoctonia solani 123E</name>
    <dbReference type="NCBI Taxonomy" id="1423351"/>
    <lineage>
        <taxon>Eukaryota</taxon>
        <taxon>Fungi</taxon>
        <taxon>Dikarya</taxon>
        <taxon>Basidiomycota</taxon>
        <taxon>Agaricomycotina</taxon>
        <taxon>Agaricomycetes</taxon>
        <taxon>Cantharellales</taxon>
        <taxon>Ceratobasidiaceae</taxon>
        <taxon>Rhizoctonia</taxon>
    </lineage>
</organism>
<dbReference type="HOGENOM" id="CLU_048726_1_1_1"/>
<dbReference type="PANTHER" id="PTHR47466:SF1">
    <property type="entry name" value="METALLOPROTEASE MEP1 (AFU_ORTHOLOGUE AFUA_1G07730)-RELATED"/>
    <property type="match status" value="1"/>
</dbReference>
<dbReference type="GO" id="GO:0046872">
    <property type="term" value="F:metal ion binding"/>
    <property type="evidence" value="ECO:0007669"/>
    <property type="project" value="UniProtKB-KW"/>
</dbReference>
<evidence type="ECO:0000256" key="1">
    <source>
        <dbReference type="ARBA" id="ARBA00008721"/>
    </source>
</evidence>
<keyword evidence="3" id="KW-0479">Metal-binding</keyword>
<evidence type="ECO:0000313" key="12">
    <source>
        <dbReference type="Proteomes" id="UP000027456"/>
    </source>
</evidence>
<evidence type="ECO:0000256" key="4">
    <source>
        <dbReference type="ARBA" id="ARBA00022729"/>
    </source>
</evidence>
<evidence type="ECO:0000256" key="3">
    <source>
        <dbReference type="ARBA" id="ARBA00022723"/>
    </source>
</evidence>
<keyword evidence="8" id="KW-1015">Disulfide bond</keyword>
<comment type="caution">
    <text evidence="11">The sequence shown here is derived from an EMBL/GenBank/DDBJ whole genome shotgun (WGS) entry which is preliminary data.</text>
</comment>
<proteinExistence type="inferred from homology"/>
<keyword evidence="5" id="KW-0378">Hydrolase</keyword>
<dbReference type="InterPro" id="IPR008754">
    <property type="entry name" value="Peptidase_M43"/>
</dbReference>
<dbReference type="Pfam" id="PF05572">
    <property type="entry name" value="Peptidase_M43"/>
    <property type="match status" value="1"/>
</dbReference>
<keyword evidence="6" id="KW-0862">Zinc</keyword>
<dbReference type="GO" id="GO:0008237">
    <property type="term" value="F:metallopeptidase activity"/>
    <property type="evidence" value="ECO:0007669"/>
    <property type="project" value="UniProtKB-KW"/>
</dbReference>
<gene>
    <name evidence="11" type="ORF">V565_191820</name>
</gene>
<evidence type="ECO:0000256" key="5">
    <source>
        <dbReference type="ARBA" id="ARBA00022801"/>
    </source>
</evidence>
<dbReference type="OrthoDB" id="536211at2759"/>
<accession>A0A074RHH8</accession>
<evidence type="ECO:0000259" key="10">
    <source>
        <dbReference type="Pfam" id="PF05572"/>
    </source>
</evidence>
<keyword evidence="12" id="KW-1185">Reference proteome</keyword>
<dbReference type="EMBL" id="AZST01001041">
    <property type="protein sequence ID" value="KEP46576.1"/>
    <property type="molecule type" value="Genomic_DNA"/>
</dbReference>
<dbReference type="CDD" id="cd04275">
    <property type="entry name" value="ZnMc_pappalysin_like"/>
    <property type="match status" value="1"/>
</dbReference>
<reference evidence="11 12" key="1">
    <citation type="submission" date="2013-12" db="EMBL/GenBank/DDBJ databases">
        <authorList>
            <person name="Cubeta M."/>
            <person name="Pakala S."/>
            <person name="Fedorova N."/>
            <person name="Thomas E."/>
            <person name="Dean R."/>
            <person name="Jabaji S."/>
            <person name="Neate S."/>
            <person name="Toda T."/>
            <person name="Tavantzis S."/>
            <person name="Vilgalys R."/>
            <person name="Bharathan N."/>
            <person name="Pakala S."/>
            <person name="Losada L.S."/>
            <person name="Zafar N."/>
            <person name="Nierman W."/>
        </authorList>
    </citation>
    <scope>NUCLEOTIDE SEQUENCE [LARGE SCALE GENOMIC DNA]</scope>
    <source>
        <strain evidence="11 12">123E</strain>
    </source>
</reference>
<feature type="chain" id="PRO_5001699418" evidence="9">
    <location>
        <begin position="17"/>
        <end position="286"/>
    </location>
</feature>
<protein>
    <submittedName>
        <fullName evidence="11">Extracellular metalloprotease</fullName>
    </submittedName>
</protein>
<name>A0A074RHH8_9AGAM</name>
<feature type="signal peptide" evidence="9">
    <location>
        <begin position="1"/>
        <end position="16"/>
    </location>
</feature>
<dbReference type="Gene3D" id="3.40.390.10">
    <property type="entry name" value="Collagenase (Catalytic Domain)"/>
    <property type="match status" value="1"/>
</dbReference>